<gene>
    <name evidence="11" type="ORF">RZS28_03260</name>
</gene>
<keyword evidence="12" id="KW-1185">Reference proteome</keyword>
<dbReference type="Pfam" id="PF07536">
    <property type="entry name" value="HWE_HK"/>
    <property type="match status" value="1"/>
</dbReference>
<keyword evidence="8" id="KW-0067">ATP-binding</keyword>
<evidence type="ECO:0000256" key="7">
    <source>
        <dbReference type="ARBA" id="ARBA00022777"/>
    </source>
</evidence>
<accession>A0ABZ0HU64</accession>
<keyword evidence="5" id="KW-0808">Transferase</keyword>
<name>A0ABZ0HU64_9HYPH</name>
<dbReference type="InterPro" id="IPR011102">
    <property type="entry name" value="Sig_transdc_His_kinase_HWE"/>
</dbReference>
<dbReference type="CDD" id="cd00130">
    <property type="entry name" value="PAS"/>
    <property type="match status" value="1"/>
</dbReference>
<keyword evidence="6" id="KW-0547">Nucleotide-binding</keyword>
<keyword evidence="7" id="KW-0418">Kinase</keyword>
<feature type="domain" description="Signal transduction histidine kinase HWE region" evidence="10">
    <location>
        <begin position="298"/>
        <end position="380"/>
    </location>
</feature>
<evidence type="ECO:0000256" key="3">
    <source>
        <dbReference type="ARBA" id="ARBA00021740"/>
    </source>
</evidence>
<evidence type="ECO:0000256" key="2">
    <source>
        <dbReference type="ARBA" id="ARBA00012438"/>
    </source>
</evidence>
<dbReference type="InterPro" id="IPR035965">
    <property type="entry name" value="PAS-like_dom_sf"/>
</dbReference>
<feature type="domain" description="PAS" evidence="9">
    <location>
        <begin position="7"/>
        <end position="75"/>
    </location>
</feature>
<dbReference type="SUPFAM" id="SSF55785">
    <property type="entry name" value="PYP-like sensor domain (PAS domain)"/>
    <property type="match status" value="2"/>
</dbReference>
<sequence>MKLDTELDFQAIFNSLPSPFMVMNVNFEIVAMNQAYLDVTMRTRESLIGAYVFKAFPAEGESRRLLQDSFERVRDQGIVDVLPVLPYPILGKGGLEERSWSCTHVPILDKDGKVAYVLQSTQDISQLRQSTDLVSRSEAAASGGADVSHRLGMVQALNQTLLATAHHLNRIFMDAPNFMCVLQGPDHVFEMANFAFREFAGGRDLIGKTMREALPEIANQEYLDIIGDVYRTGKPFVGRKMRILLQNKPSGEIAEYFIDFVCQPVTDPNGEVSGTYVEGNEVTDHVRAEQRQALLIRELHHRVRNTLATVQGVMNTTAKSSATIEEFQDAFAGRISSLAKTHAVMTDELAQSVSFLHLLNQELSPFSDDQGLRIRLVGPSVDLPSQIAVPLGMAVHELTTNAAKHGALSKEEGRIEVYWTLIDTDRGSALLCEWKEQDGPLVIQPSREGFGSMLLNRVLSQQIRADVKACFDPEGFRLRMIVPLQAER</sequence>
<evidence type="ECO:0000313" key="11">
    <source>
        <dbReference type="EMBL" id="WOJ90332.1"/>
    </source>
</evidence>
<dbReference type="EC" id="2.7.13.3" evidence="2"/>
<protein>
    <recommendedName>
        <fullName evidence="3">Blue-light-activated histidine kinase</fullName>
        <ecNumber evidence="2">2.7.13.3</ecNumber>
    </recommendedName>
</protein>
<dbReference type="InterPro" id="IPR000014">
    <property type="entry name" value="PAS"/>
</dbReference>
<dbReference type="PANTHER" id="PTHR41523:SF8">
    <property type="entry name" value="ETHYLENE RESPONSE SENSOR PROTEIN"/>
    <property type="match status" value="1"/>
</dbReference>
<proteinExistence type="predicted"/>
<dbReference type="Proteomes" id="UP001626536">
    <property type="component" value="Chromosome"/>
</dbReference>
<dbReference type="SMART" id="SM00091">
    <property type="entry name" value="PAS"/>
    <property type="match status" value="2"/>
</dbReference>
<evidence type="ECO:0000256" key="5">
    <source>
        <dbReference type="ARBA" id="ARBA00022679"/>
    </source>
</evidence>
<dbReference type="InterPro" id="IPR013656">
    <property type="entry name" value="PAS_4"/>
</dbReference>
<dbReference type="Gene3D" id="3.30.450.20">
    <property type="entry name" value="PAS domain"/>
    <property type="match status" value="2"/>
</dbReference>
<dbReference type="InterPro" id="IPR036890">
    <property type="entry name" value="HATPase_C_sf"/>
</dbReference>
<dbReference type="SMART" id="SM00911">
    <property type="entry name" value="HWE_HK"/>
    <property type="match status" value="1"/>
</dbReference>
<dbReference type="EMBL" id="CP136862">
    <property type="protein sequence ID" value="WOJ90332.1"/>
    <property type="molecule type" value="Genomic_DNA"/>
</dbReference>
<dbReference type="RefSeq" id="WP_407339779.1">
    <property type="nucleotide sequence ID" value="NZ_CP136862.1"/>
</dbReference>
<evidence type="ECO:0000313" key="12">
    <source>
        <dbReference type="Proteomes" id="UP001626536"/>
    </source>
</evidence>
<comment type="catalytic activity">
    <reaction evidence="1">
        <text>ATP + protein L-histidine = ADP + protein N-phospho-L-histidine.</text>
        <dbReference type="EC" id="2.7.13.3"/>
    </reaction>
</comment>
<dbReference type="PANTHER" id="PTHR41523">
    <property type="entry name" value="TWO-COMPONENT SYSTEM SENSOR PROTEIN"/>
    <property type="match status" value="1"/>
</dbReference>
<dbReference type="Pfam" id="PF08448">
    <property type="entry name" value="PAS_4"/>
    <property type="match status" value="2"/>
</dbReference>
<evidence type="ECO:0000256" key="6">
    <source>
        <dbReference type="ARBA" id="ARBA00022741"/>
    </source>
</evidence>
<organism evidence="11 12">
    <name type="scientific">Methylocapsa polymorpha</name>
    <dbReference type="NCBI Taxonomy" id="3080828"/>
    <lineage>
        <taxon>Bacteria</taxon>
        <taxon>Pseudomonadati</taxon>
        <taxon>Pseudomonadota</taxon>
        <taxon>Alphaproteobacteria</taxon>
        <taxon>Hyphomicrobiales</taxon>
        <taxon>Beijerinckiaceae</taxon>
        <taxon>Methylocapsa</taxon>
    </lineage>
</organism>
<reference evidence="11 12" key="1">
    <citation type="submission" date="2023-10" db="EMBL/GenBank/DDBJ databases">
        <title>Novel methanotroph of the genus Methylocapsa from a subarctic wetland.</title>
        <authorList>
            <person name="Belova S.E."/>
            <person name="Oshkin I.Y."/>
            <person name="Miroshnikov K."/>
            <person name="Dedysh S.N."/>
        </authorList>
    </citation>
    <scope>NUCLEOTIDE SEQUENCE [LARGE SCALE GENOMIC DNA]</scope>
    <source>
        <strain evidence="11 12">RX1</strain>
    </source>
</reference>
<dbReference type="Gene3D" id="3.30.565.10">
    <property type="entry name" value="Histidine kinase-like ATPase, C-terminal domain"/>
    <property type="match status" value="1"/>
</dbReference>
<feature type="domain" description="PAS" evidence="9">
    <location>
        <begin position="166"/>
        <end position="231"/>
    </location>
</feature>
<evidence type="ECO:0000256" key="4">
    <source>
        <dbReference type="ARBA" id="ARBA00022553"/>
    </source>
</evidence>
<evidence type="ECO:0000259" key="9">
    <source>
        <dbReference type="SMART" id="SM00091"/>
    </source>
</evidence>
<evidence type="ECO:0000256" key="8">
    <source>
        <dbReference type="ARBA" id="ARBA00022840"/>
    </source>
</evidence>
<evidence type="ECO:0000259" key="10">
    <source>
        <dbReference type="SMART" id="SM00911"/>
    </source>
</evidence>
<keyword evidence="4" id="KW-0597">Phosphoprotein</keyword>
<evidence type="ECO:0000256" key="1">
    <source>
        <dbReference type="ARBA" id="ARBA00000085"/>
    </source>
</evidence>